<dbReference type="EMBL" id="JBHSXQ010000001">
    <property type="protein sequence ID" value="MFC6904577.1"/>
    <property type="molecule type" value="Genomic_DNA"/>
</dbReference>
<evidence type="ECO:0000259" key="2">
    <source>
        <dbReference type="Pfam" id="PF26478"/>
    </source>
</evidence>
<reference evidence="3 4" key="1">
    <citation type="journal article" date="2019" name="Int. J. Syst. Evol. Microbiol.">
        <title>The Global Catalogue of Microorganisms (GCM) 10K type strain sequencing project: providing services to taxonomists for standard genome sequencing and annotation.</title>
        <authorList>
            <consortium name="The Broad Institute Genomics Platform"/>
            <consortium name="The Broad Institute Genome Sequencing Center for Infectious Disease"/>
            <person name="Wu L."/>
            <person name="Ma J."/>
        </authorList>
    </citation>
    <scope>NUCLEOTIDE SEQUENCE [LARGE SCALE GENOMIC DNA]</scope>
    <source>
        <strain evidence="3 4">CGMCC 1.3240</strain>
    </source>
</reference>
<keyword evidence="1" id="KW-0812">Transmembrane</keyword>
<evidence type="ECO:0000256" key="1">
    <source>
        <dbReference type="SAM" id="Phobius"/>
    </source>
</evidence>
<keyword evidence="1" id="KW-0472">Membrane</keyword>
<sequence length="79" mass="8636">MHEELLEVVIHSALLALYSLLTVGLAAASALVEYRSYAALTTGEMLLAGWMAAIGLVVLVFAYFVLRDKALVEYRYLTG</sequence>
<protein>
    <recommendedName>
        <fullName evidence="2">DUF8151 domain-containing protein</fullName>
    </recommendedName>
</protein>
<organism evidence="3 4">
    <name type="scientific">Halalkalicoccus tibetensis</name>
    <dbReference type="NCBI Taxonomy" id="175632"/>
    <lineage>
        <taxon>Archaea</taxon>
        <taxon>Methanobacteriati</taxon>
        <taxon>Methanobacteriota</taxon>
        <taxon>Stenosarchaea group</taxon>
        <taxon>Halobacteria</taxon>
        <taxon>Halobacteriales</taxon>
        <taxon>Halococcaceae</taxon>
        <taxon>Halalkalicoccus</taxon>
    </lineage>
</organism>
<feature type="domain" description="DUF8151" evidence="2">
    <location>
        <begin position="1"/>
        <end position="77"/>
    </location>
</feature>
<proteinExistence type="predicted"/>
<comment type="caution">
    <text evidence="3">The sequence shown here is derived from an EMBL/GenBank/DDBJ whole genome shotgun (WGS) entry which is preliminary data.</text>
</comment>
<dbReference type="Proteomes" id="UP001596312">
    <property type="component" value="Unassembled WGS sequence"/>
</dbReference>
<evidence type="ECO:0000313" key="4">
    <source>
        <dbReference type="Proteomes" id="UP001596312"/>
    </source>
</evidence>
<keyword evidence="1" id="KW-1133">Transmembrane helix</keyword>
<feature type="transmembrane region" description="Helical" evidence="1">
    <location>
        <begin position="47"/>
        <end position="66"/>
    </location>
</feature>
<accession>A0ABD5UZK5</accession>
<feature type="transmembrane region" description="Helical" evidence="1">
    <location>
        <begin position="12"/>
        <end position="32"/>
    </location>
</feature>
<dbReference type="RefSeq" id="WP_340603082.1">
    <property type="nucleotide sequence ID" value="NZ_JBBMXV010000001.1"/>
</dbReference>
<dbReference type="Pfam" id="PF26478">
    <property type="entry name" value="DUF8151"/>
    <property type="match status" value="1"/>
</dbReference>
<gene>
    <name evidence="3" type="ORF">ACFQGH_05120</name>
</gene>
<name>A0ABD5UZK5_9EURY</name>
<dbReference type="AlphaFoldDB" id="A0ABD5UZK5"/>
<keyword evidence="4" id="KW-1185">Reference proteome</keyword>
<dbReference type="InterPro" id="IPR058464">
    <property type="entry name" value="DUF8151"/>
</dbReference>
<evidence type="ECO:0000313" key="3">
    <source>
        <dbReference type="EMBL" id="MFC6904577.1"/>
    </source>
</evidence>